<accession>K5VIF0</accession>
<dbReference type="OrthoDB" id="3108247at2759"/>
<feature type="compositionally biased region" description="Polar residues" evidence="1">
    <location>
        <begin position="1"/>
        <end position="12"/>
    </location>
</feature>
<evidence type="ECO:0000313" key="2">
    <source>
        <dbReference type="EMBL" id="EKM74089.1"/>
    </source>
</evidence>
<dbReference type="EMBL" id="JH971670">
    <property type="protein sequence ID" value="EKM74089.1"/>
    <property type="molecule type" value="Genomic_DNA"/>
</dbReference>
<proteinExistence type="predicted"/>
<dbReference type="InParanoid" id="K5VIF0"/>
<dbReference type="HOGENOM" id="CLU_1503041_0_0_1"/>
<organism evidence="2 3">
    <name type="scientific">Agaricus bisporus var. burnettii (strain JB137-S8 / ATCC MYA-4627 / FGSC 10392)</name>
    <name type="common">White button mushroom</name>
    <dbReference type="NCBI Taxonomy" id="597362"/>
    <lineage>
        <taxon>Eukaryota</taxon>
        <taxon>Fungi</taxon>
        <taxon>Dikarya</taxon>
        <taxon>Basidiomycota</taxon>
        <taxon>Agaricomycotina</taxon>
        <taxon>Agaricomycetes</taxon>
        <taxon>Agaricomycetidae</taxon>
        <taxon>Agaricales</taxon>
        <taxon>Agaricineae</taxon>
        <taxon>Agaricaceae</taxon>
        <taxon>Agaricus</taxon>
    </lineage>
</organism>
<evidence type="ECO:0000313" key="3">
    <source>
        <dbReference type="Proteomes" id="UP000008493"/>
    </source>
</evidence>
<protein>
    <submittedName>
        <fullName evidence="2">Uncharacterized protein</fullName>
    </submittedName>
</protein>
<dbReference type="Proteomes" id="UP000008493">
    <property type="component" value="Unassembled WGS sequence"/>
</dbReference>
<keyword evidence="3" id="KW-1185">Reference proteome</keyword>
<dbReference type="KEGG" id="abp:AGABI1DRAFT133649"/>
<evidence type="ECO:0000256" key="1">
    <source>
        <dbReference type="SAM" id="MobiDB-lite"/>
    </source>
</evidence>
<name>K5VIF0_AGABU</name>
<dbReference type="AlphaFoldDB" id="K5VIF0"/>
<reference evidence="3" key="1">
    <citation type="journal article" date="2012" name="Proc. Natl. Acad. Sci. U.S.A.">
        <title>Genome sequence of the button mushroom Agaricus bisporus reveals mechanisms governing adaptation to a humic-rich ecological niche.</title>
        <authorList>
            <person name="Morin E."/>
            <person name="Kohler A."/>
            <person name="Baker A.R."/>
            <person name="Foulongne-Oriol M."/>
            <person name="Lombard V."/>
            <person name="Nagy L.G."/>
            <person name="Ohm R.A."/>
            <person name="Patyshakuliyeva A."/>
            <person name="Brun A."/>
            <person name="Aerts A.L."/>
            <person name="Bailey A.M."/>
            <person name="Billette C."/>
            <person name="Coutinho P.M."/>
            <person name="Deakin G."/>
            <person name="Doddapaneni H."/>
            <person name="Floudas D."/>
            <person name="Grimwood J."/>
            <person name="Hilden K."/>
            <person name="Kuees U."/>
            <person name="LaButti K.M."/>
            <person name="Lapidus A."/>
            <person name="Lindquist E.A."/>
            <person name="Lucas S.M."/>
            <person name="Murat C."/>
            <person name="Riley R.W."/>
            <person name="Salamov A.A."/>
            <person name="Schmutz J."/>
            <person name="Subramanian V."/>
            <person name="Woesten H.A.B."/>
            <person name="Xu J."/>
            <person name="Eastwood D.C."/>
            <person name="Foster G.D."/>
            <person name="Sonnenberg A.S."/>
            <person name="Cullen D."/>
            <person name="de Vries R.P."/>
            <person name="Lundell T."/>
            <person name="Hibbett D.S."/>
            <person name="Henrissat B."/>
            <person name="Burton K.S."/>
            <person name="Kerrigan R.W."/>
            <person name="Challen M.P."/>
            <person name="Grigoriev I.V."/>
            <person name="Martin F."/>
        </authorList>
    </citation>
    <scope>NUCLEOTIDE SEQUENCE [LARGE SCALE GENOMIC DNA]</scope>
    <source>
        <strain evidence="3">JB137-S8 / ATCC MYA-4627 / FGSC 10392</strain>
    </source>
</reference>
<gene>
    <name evidence="2" type="ORF">AGABI1DRAFT_133649</name>
</gene>
<feature type="region of interest" description="Disordered" evidence="1">
    <location>
        <begin position="1"/>
        <end position="40"/>
    </location>
</feature>
<dbReference type="RefSeq" id="XP_007335273.1">
    <property type="nucleotide sequence ID" value="XM_007335211.1"/>
</dbReference>
<dbReference type="GeneID" id="18828005"/>
<sequence>MQTARQEISKTMSDFLDREPTDPITLTQPSPDKAHQNEPDGSPWIFLISDLSEKEYELATRTSIVASKQAILFITKYHQQIPNFVMMLMGISFDEGRIDDTRRATVEAIQRTLSTEPSIATALTNLIKNPSRAAIEFGAFLAGITATHTPVPNSLMTYWCIKSYNCYDCGINPSILNLI</sequence>